<evidence type="ECO:0000259" key="1">
    <source>
        <dbReference type="Pfam" id="PF14594"/>
    </source>
</evidence>
<evidence type="ECO:0000313" key="2">
    <source>
        <dbReference type="EMBL" id="AIJ33466.1"/>
    </source>
</evidence>
<dbReference type="EMBL" id="CP009211">
    <property type="protein sequence ID" value="AIJ33466.1"/>
    <property type="molecule type" value="Genomic_DNA"/>
</dbReference>
<dbReference type="RefSeq" id="WP_038590329.1">
    <property type="nucleotide sequence ID" value="NZ_CP009211.1"/>
</dbReference>
<evidence type="ECO:0000313" key="5">
    <source>
        <dbReference type="Proteomes" id="UP000215374"/>
    </source>
</evidence>
<dbReference type="eggNOG" id="ENOG5031DPK">
    <property type="taxonomic scope" value="Bacteria"/>
</dbReference>
<dbReference type="EMBL" id="LT906467">
    <property type="protein sequence ID" value="SNV70828.1"/>
    <property type="molecule type" value="Genomic_DNA"/>
</dbReference>
<dbReference type="OrthoDB" id="4410004at2"/>
<proteinExistence type="predicted"/>
<name>A0A076NMP5_9CORY</name>
<gene>
    <name evidence="3" type="primary">beta286</name>
    <name evidence="2" type="ORF">CIMIT_05760</name>
    <name evidence="3" type="ORF">SAMEA4535761_01216</name>
</gene>
<dbReference type="HOGENOM" id="CLU_038041_0_0_11"/>
<evidence type="ECO:0000313" key="3">
    <source>
        <dbReference type="EMBL" id="SNV70828.1"/>
    </source>
</evidence>
<dbReference type="Proteomes" id="UP000215374">
    <property type="component" value="Chromosome 1"/>
</dbReference>
<dbReference type="Proteomes" id="UP000028780">
    <property type="component" value="Chromosome"/>
</dbReference>
<dbReference type="InterPro" id="IPR029432">
    <property type="entry name" value="Gp28/Gp37-like_dom"/>
</dbReference>
<evidence type="ECO:0000313" key="4">
    <source>
        <dbReference type="Proteomes" id="UP000028780"/>
    </source>
</evidence>
<sequence>MVSWEQHKAHREAVAEAHGQWVGLVDKDWVPIMDVEDWLSAEWPSVFAETGSMKMVLPGELDGGVRNPVVDYLLTNDLGNLDDVPTLDALLHSAVHIVVERPGLDRRCYRILEIVPEGGQDNPARVTVTGVDLIEHLKHLPLWANPSNRSKVVQAQWQDTQDGPAEKVSRKLIGRNLIGYFQPSMLRDSRWMTDGYSKTERWSALQPNMHPIICSPIESGNDSEWCEISARWDNAWDLVKGTWDAAGILPIARLWWPGDAQPFPQHTKLQLPTVVIDFSPRATVTGAAGFVGQGLRHLRRKISSDDAITSVVDFTDVGLRQRDGRAPWVVYTLPEGPEVTIRKSTDHRFLVGGKAPDLVNKAVKIGVKTTVAALVSMVPGIGPPTAELIKGGGELAAELTADRLLNLNEYIDKNRQAHYGRSAYVSLAKPGEANSMESLQKAWGAKTETEGGVSIQFTLDSPDPYLPGRDFDLGDTIGVTAWGVVYAAYVSELTWTSEPGTPVGWEVSLGNLAALANPEELFAQNLAQVRAVIARLNLTRQS</sequence>
<dbReference type="Pfam" id="PF14594">
    <property type="entry name" value="Sipho_Gp37"/>
    <property type="match status" value="1"/>
</dbReference>
<protein>
    <submittedName>
        <fullName evidence="3">Immunity-specific protein Beta286</fullName>
    </submittedName>
</protein>
<dbReference type="STRING" id="156978.CIMIT_05760"/>
<organism evidence="2 4">
    <name type="scientific">Corynebacterium imitans</name>
    <dbReference type="NCBI Taxonomy" id="156978"/>
    <lineage>
        <taxon>Bacteria</taxon>
        <taxon>Bacillati</taxon>
        <taxon>Actinomycetota</taxon>
        <taxon>Actinomycetes</taxon>
        <taxon>Mycobacteriales</taxon>
        <taxon>Corynebacteriaceae</taxon>
        <taxon>Corynebacterium</taxon>
    </lineage>
</organism>
<feature type="domain" description="Gp28/Gp37-like" evidence="1">
    <location>
        <begin position="24"/>
        <end position="511"/>
    </location>
</feature>
<dbReference type="AlphaFoldDB" id="A0A076NMP5"/>
<dbReference type="KEGG" id="cii:CIMIT_05760"/>
<accession>A0A076NMP5</accession>
<reference evidence="2 4" key="1">
    <citation type="submission" date="2014-08" db="EMBL/GenBank/DDBJ databases">
        <title>Complete genome sequence of Corynebacterium imitans DSM 44264, isolated from a five-month-old boy with suspected pharyngeal diphtheria.</title>
        <authorList>
            <person name="Mollmann S."/>
            <person name="Albersmeier A."/>
            <person name="Ruckert C."/>
            <person name="Tauch A."/>
        </authorList>
    </citation>
    <scope>NUCLEOTIDE SEQUENCE [LARGE SCALE GENOMIC DNA]</scope>
    <source>
        <strain evidence="2 4">DSM 44264</strain>
    </source>
</reference>
<keyword evidence="4" id="KW-1185">Reference proteome</keyword>
<reference evidence="3 5" key="2">
    <citation type="submission" date="2017-06" db="EMBL/GenBank/DDBJ databases">
        <authorList>
            <consortium name="Pathogen Informatics"/>
        </authorList>
    </citation>
    <scope>NUCLEOTIDE SEQUENCE [LARGE SCALE GENOMIC DNA]</scope>
    <source>
        <strain evidence="3 5">NCTC13015</strain>
    </source>
</reference>